<dbReference type="Proteomes" id="UP001461498">
    <property type="component" value="Unassembled WGS sequence"/>
</dbReference>
<evidence type="ECO:0000313" key="2">
    <source>
        <dbReference type="Proteomes" id="UP001461498"/>
    </source>
</evidence>
<comment type="caution">
    <text evidence="1">The sequence shown here is derived from an EMBL/GenBank/DDBJ whole genome shotgun (WGS) entry which is preliminary data.</text>
</comment>
<evidence type="ECO:0000313" key="1">
    <source>
        <dbReference type="EMBL" id="KAK9511620.1"/>
    </source>
</evidence>
<reference evidence="1 2" key="1">
    <citation type="submission" date="2022-12" db="EMBL/GenBank/DDBJ databases">
        <title>Chromosome-level genome assembly of true bugs.</title>
        <authorList>
            <person name="Ma L."/>
            <person name="Li H."/>
        </authorList>
    </citation>
    <scope>NUCLEOTIDE SEQUENCE [LARGE SCALE GENOMIC DNA]</scope>
    <source>
        <strain evidence="1">Lab_2022b</strain>
    </source>
</reference>
<dbReference type="AlphaFoldDB" id="A0AAW1DSD6"/>
<protein>
    <submittedName>
        <fullName evidence="1">Uncharacterized protein</fullName>
    </submittedName>
</protein>
<name>A0AAW1DSD6_9HEMI</name>
<gene>
    <name evidence="1" type="ORF">O3M35_000244</name>
</gene>
<sequence length="74" mass="8764">MDIDKETKEGREECKVPLEGRFIQMLFIVYSEVRENAQIHSYCIETDPLVKDIDKESKKGREEFKASYRESLPH</sequence>
<proteinExistence type="predicted"/>
<dbReference type="EMBL" id="JAPXFL010000001">
    <property type="protein sequence ID" value="KAK9511620.1"/>
    <property type="molecule type" value="Genomic_DNA"/>
</dbReference>
<organism evidence="1 2">
    <name type="scientific">Rhynocoris fuscipes</name>
    <dbReference type="NCBI Taxonomy" id="488301"/>
    <lineage>
        <taxon>Eukaryota</taxon>
        <taxon>Metazoa</taxon>
        <taxon>Ecdysozoa</taxon>
        <taxon>Arthropoda</taxon>
        <taxon>Hexapoda</taxon>
        <taxon>Insecta</taxon>
        <taxon>Pterygota</taxon>
        <taxon>Neoptera</taxon>
        <taxon>Paraneoptera</taxon>
        <taxon>Hemiptera</taxon>
        <taxon>Heteroptera</taxon>
        <taxon>Panheteroptera</taxon>
        <taxon>Cimicomorpha</taxon>
        <taxon>Reduviidae</taxon>
        <taxon>Harpactorinae</taxon>
        <taxon>Harpactorini</taxon>
        <taxon>Rhynocoris</taxon>
    </lineage>
</organism>
<accession>A0AAW1DSD6</accession>
<keyword evidence="2" id="KW-1185">Reference proteome</keyword>